<proteinExistence type="predicted"/>
<evidence type="ECO:0008006" key="5">
    <source>
        <dbReference type="Google" id="ProtNLM"/>
    </source>
</evidence>
<dbReference type="Gene3D" id="3.60.10.10">
    <property type="entry name" value="Endonuclease/exonuclease/phosphatase"/>
    <property type="match status" value="1"/>
</dbReference>
<dbReference type="InterPro" id="IPR000477">
    <property type="entry name" value="RT_dom"/>
</dbReference>
<feature type="domain" description="Reverse transcriptase" evidence="1">
    <location>
        <begin position="342"/>
        <end position="451"/>
    </location>
</feature>
<dbReference type="SUPFAM" id="SSF56219">
    <property type="entry name" value="DNase I-like"/>
    <property type="match status" value="1"/>
</dbReference>
<feature type="domain" description="Endonuclease/exonuclease/phosphatase" evidence="2">
    <location>
        <begin position="2"/>
        <end position="60"/>
    </location>
</feature>
<dbReference type="Pfam" id="PF00078">
    <property type="entry name" value="RVT_1"/>
    <property type="match status" value="1"/>
</dbReference>
<name>A0AAE1FBR2_PETCI</name>
<evidence type="ECO:0000313" key="4">
    <source>
        <dbReference type="Proteomes" id="UP001286313"/>
    </source>
</evidence>
<comment type="caution">
    <text evidence="3">The sequence shown here is derived from an EMBL/GenBank/DDBJ whole genome shotgun (WGS) entry which is preliminary data.</text>
</comment>
<keyword evidence="4" id="KW-1185">Reference proteome</keyword>
<dbReference type="Pfam" id="PF14529">
    <property type="entry name" value="Exo_endo_phos_2"/>
    <property type="match status" value="1"/>
</dbReference>
<evidence type="ECO:0000313" key="3">
    <source>
        <dbReference type="EMBL" id="KAK3871092.1"/>
    </source>
</evidence>
<dbReference type="InterPro" id="IPR036691">
    <property type="entry name" value="Endo/exonu/phosph_ase_sf"/>
</dbReference>
<dbReference type="EMBL" id="JAWQEG010002565">
    <property type="protein sequence ID" value="KAK3871092.1"/>
    <property type="molecule type" value="Genomic_DNA"/>
</dbReference>
<evidence type="ECO:0000259" key="1">
    <source>
        <dbReference type="Pfam" id="PF00078"/>
    </source>
</evidence>
<dbReference type="InterPro" id="IPR005135">
    <property type="entry name" value="Endo/exonuclease/phosphatase"/>
</dbReference>
<dbReference type="CDD" id="cd01650">
    <property type="entry name" value="RT_nLTR_like"/>
    <property type="match status" value="1"/>
</dbReference>
<evidence type="ECO:0000259" key="2">
    <source>
        <dbReference type="Pfam" id="PF14529"/>
    </source>
</evidence>
<accession>A0AAE1FBR2</accession>
<gene>
    <name evidence="3" type="ORF">Pcinc_023738</name>
</gene>
<protein>
    <recommendedName>
        <fullName evidence="5">RNA-directed DNA polymerase from transposon X-element</fullName>
    </recommendedName>
</protein>
<organism evidence="3 4">
    <name type="scientific">Petrolisthes cinctipes</name>
    <name type="common">Flat porcelain crab</name>
    <dbReference type="NCBI Taxonomy" id="88211"/>
    <lineage>
        <taxon>Eukaryota</taxon>
        <taxon>Metazoa</taxon>
        <taxon>Ecdysozoa</taxon>
        <taxon>Arthropoda</taxon>
        <taxon>Crustacea</taxon>
        <taxon>Multicrustacea</taxon>
        <taxon>Malacostraca</taxon>
        <taxon>Eumalacostraca</taxon>
        <taxon>Eucarida</taxon>
        <taxon>Decapoda</taxon>
        <taxon>Pleocyemata</taxon>
        <taxon>Anomura</taxon>
        <taxon>Galatheoidea</taxon>
        <taxon>Porcellanidae</taxon>
        <taxon>Petrolisthes</taxon>
    </lineage>
</organism>
<dbReference type="GO" id="GO:0003824">
    <property type="term" value="F:catalytic activity"/>
    <property type="evidence" value="ECO:0007669"/>
    <property type="project" value="InterPro"/>
</dbReference>
<sequence length="510" mass="58623">MADIIQQSNLCLLNDGQATRVDDRSGNFSAIDLSLASPDIHQDFSWHPESDSLGSDHFPICLSYSSHTVSAPLVPKFNFKRADWGSFGRIVDLDMSGETIDEKMRNLTQNILHTAEVAIPKTSIIRNKREAHWWSTDCREALRKRNRRYRIFDKQPTQNNFIAYKRARAEARRVINRAKRDSWRSFVSTVNRFTPLTKVWSTIKILNNKRPYTPITTLQVDNNIYDDPVDVANVLARSFSKVSSSANYDQRFLHHKRMAELQEIDFATEDVDYPYNREFTIDELLLALRSCKDTSPGPDTITYGMIRHLGQDNLVKLLAVFNEIWVSNIFPNSWHFAWVIPIPKQSGRLVNPSSFRPIALTSCLCKVMERIINNRLLFVLEAKGLLSDRQCGFRKHRSTVDHLMNLEHCISKAFANKEFMVGVFLDIHKAYDMTWRHGILMKLHGYGLRGTTWGANRKSLLMVYKTLIRTKLDYGSQVYGSASDTTLGRLDVYQNKCLSVFGSSEVYTCS</sequence>
<reference evidence="3" key="1">
    <citation type="submission" date="2023-10" db="EMBL/GenBank/DDBJ databases">
        <title>Genome assemblies of two species of porcelain crab, Petrolisthes cinctipes and Petrolisthes manimaculis (Anomura: Porcellanidae).</title>
        <authorList>
            <person name="Angst P."/>
        </authorList>
    </citation>
    <scope>NUCLEOTIDE SEQUENCE</scope>
    <source>
        <strain evidence="3">PB745_01</strain>
        <tissue evidence="3">Gill</tissue>
    </source>
</reference>
<dbReference type="PANTHER" id="PTHR19446">
    <property type="entry name" value="REVERSE TRANSCRIPTASES"/>
    <property type="match status" value="1"/>
</dbReference>
<dbReference type="Proteomes" id="UP001286313">
    <property type="component" value="Unassembled WGS sequence"/>
</dbReference>
<dbReference type="AlphaFoldDB" id="A0AAE1FBR2"/>